<organism evidence="1">
    <name type="scientific">Streptomyces phage Scarif</name>
    <dbReference type="NCBI Taxonomy" id="3158858"/>
    <lineage>
        <taxon>Viruses</taxon>
        <taxon>Duplodnaviria</taxon>
        <taxon>Heunggongvirae</taxon>
        <taxon>Uroviricota</taxon>
        <taxon>Caudoviricetes</taxon>
    </lineage>
</organism>
<proteinExistence type="predicted"/>
<evidence type="ECO:0000313" key="1">
    <source>
        <dbReference type="EMBL" id="XBM95157.1"/>
    </source>
</evidence>
<accession>A0AAU7GXP3</accession>
<gene>
    <name evidence="1" type="ORF">Scarif_00048</name>
</gene>
<sequence length="256" mass="28058">MFDLSALFKRAGKVAAENSPAILTAIGVTGTLTTAYFAAKGAFKAAEVIREAENERCVNNEECLTTQEKVEVTWKLYVPAAASAAMTVAAIICANRISERRTAALASAYSVAQNGIKEYREKVVEKVGKKKEQEITDEVAADRIRNAPPSTTEIFIGNGGSTLCYDRWSGRYFAGDIESVRSAVNDFNAKVINETYASLNEFWELVGLPSVTGGSELGWNTDRLLEVDYSWVTVGDDRIVHIDFRTLPIARYDSGF</sequence>
<name>A0AAU7GXP3_9CAUD</name>
<dbReference type="InterPro" id="IPR045933">
    <property type="entry name" value="DUF6353"/>
</dbReference>
<dbReference type="Pfam" id="PF19880">
    <property type="entry name" value="DUF6353"/>
    <property type="match status" value="1"/>
</dbReference>
<reference evidence="1" key="1">
    <citation type="submission" date="2024-05" db="EMBL/GenBank/DDBJ databases">
        <title>Isolation and characterization of the new Streptomyces phages Kamino, Geonosis, Abafar and Scarif infecting a broad range of host species.</title>
        <authorList>
            <person name="Rackow B."/>
            <person name="Rolland C."/>
            <person name="Mohnen I."/>
            <person name="Wittmann J."/>
            <person name="Muesken M."/>
            <person name="Overmann J."/>
            <person name="Frunzke J."/>
        </authorList>
    </citation>
    <scope>NUCLEOTIDE SEQUENCE</scope>
</reference>
<protein>
    <submittedName>
        <fullName evidence="1">Uncharacterized protein</fullName>
    </submittedName>
</protein>
<dbReference type="EMBL" id="PP750868">
    <property type="protein sequence ID" value="XBM95157.1"/>
    <property type="molecule type" value="Genomic_DNA"/>
</dbReference>